<evidence type="ECO:0000256" key="3">
    <source>
        <dbReference type="ARBA" id="ARBA00022603"/>
    </source>
</evidence>
<gene>
    <name evidence="10" type="ORF">AB6A40_004497</name>
</gene>
<evidence type="ECO:0000313" key="11">
    <source>
        <dbReference type="Proteomes" id="UP001608902"/>
    </source>
</evidence>
<feature type="compositionally biased region" description="Basic and acidic residues" evidence="8">
    <location>
        <begin position="338"/>
        <end position="350"/>
    </location>
</feature>
<dbReference type="CDD" id="cd02440">
    <property type="entry name" value="AdoMet_MTases"/>
    <property type="match status" value="1"/>
</dbReference>
<feature type="region of interest" description="Disordered" evidence="8">
    <location>
        <begin position="336"/>
        <end position="393"/>
    </location>
</feature>
<evidence type="ECO:0000256" key="4">
    <source>
        <dbReference type="ARBA" id="ARBA00022679"/>
    </source>
</evidence>
<dbReference type="GO" id="GO:0008168">
    <property type="term" value="F:methyltransferase activity"/>
    <property type="evidence" value="ECO:0007669"/>
    <property type="project" value="UniProtKB-KW"/>
</dbReference>
<dbReference type="Proteomes" id="UP001608902">
    <property type="component" value="Unassembled WGS sequence"/>
</dbReference>
<keyword evidence="4" id="KW-0808">Transferase</keyword>
<dbReference type="InterPro" id="IPR030382">
    <property type="entry name" value="MeTrfase_TRM5/TYW2"/>
</dbReference>
<evidence type="ECO:0000256" key="1">
    <source>
        <dbReference type="ARBA" id="ARBA00004797"/>
    </source>
</evidence>
<dbReference type="Gene3D" id="3.40.50.150">
    <property type="entry name" value="Vaccinia Virus protein VP39"/>
    <property type="match status" value="1"/>
</dbReference>
<evidence type="ECO:0000259" key="9">
    <source>
        <dbReference type="PROSITE" id="PS51684"/>
    </source>
</evidence>
<evidence type="ECO:0000256" key="5">
    <source>
        <dbReference type="ARBA" id="ARBA00022691"/>
    </source>
</evidence>
<organism evidence="10 11">
    <name type="scientific">Gnathostoma spinigerum</name>
    <dbReference type="NCBI Taxonomy" id="75299"/>
    <lineage>
        <taxon>Eukaryota</taxon>
        <taxon>Metazoa</taxon>
        <taxon>Ecdysozoa</taxon>
        <taxon>Nematoda</taxon>
        <taxon>Chromadorea</taxon>
        <taxon>Rhabditida</taxon>
        <taxon>Spirurina</taxon>
        <taxon>Gnathostomatomorpha</taxon>
        <taxon>Gnathostomatoidea</taxon>
        <taxon>Gnathostomatidae</taxon>
        <taxon>Gnathostoma</taxon>
    </lineage>
</organism>
<reference evidence="10 11" key="1">
    <citation type="submission" date="2024-08" db="EMBL/GenBank/DDBJ databases">
        <title>Gnathostoma spinigerum genome.</title>
        <authorList>
            <person name="Gonzalez-Bertolin B."/>
            <person name="Monzon S."/>
            <person name="Zaballos A."/>
            <person name="Jimenez P."/>
            <person name="Dekumyoy P."/>
            <person name="Varona S."/>
            <person name="Cuesta I."/>
            <person name="Sumanam S."/>
            <person name="Adisakwattana P."/>
            <person name="Gasser R.B."/>
            <person name="Hernandez-Gonzalez A."/>
            <person name="Young N.D."/>
            <person name="Perteguer M.J."/>
        </authorList>
    </citation>
    <scope>NUCLEOTIDE SEQUENCE [LARGE SCALE GENOMIC DNA]</scope>
    <source>
        <strain evidence="10">AL3</strain>
        <tissue evidence="10">Liver</tissue>
    </source>
</reference>
<dbReference type="InterPro" id="IPR056744">
    <property type="entry name" value="TRM5/TYW2-like_N"/>
</dbReference>
<feature type="domain" description="SAM-dependent methyltransferase TRM5/TYW2-type" evidence="9">
    <location>
        <begin position="69"/>
        <end position="345"/>
    </location>
</feature>
<keyword evidence="3" id="KW-0489">Methyltransferase</keyword>
<comment type="caution">
    <text evidence="10">The sequence shown here is derived from an EMBL/GenBank/DDBJ whole genome shotgun (WGS) entry which is preliminary data.</text>
</comment>
<evidence type="ECO:0000256" key="8">
    <source>
        <dbReference type="SAM" id="MobiDB-lite"/>
    </source>
</evidence>
<dbReference type="Pfam" id="PF02475">
    <property type="entry name" value="TRM5-TYW2_MTfase"/>
    <property type="match status" value="1"/>
</dbReference>
<dbReference type="PROSITE" id="PS51684">
    <property type="entry name" value="SAM_MT_TRM5_TYW2"/>
    <property type="match status" value="1"/>
</dbReference>
<name>A0ABD6ELE4_9BILA</name>
<dbReference type="EMBL" id="JBGFUD010002612">
    <property type="protein sequence ID" value="MFH4977788.1"/>
    <property type="molecule type" value="Genomic_DNA"/>
</dbReference>
<proteinExistence type="predicted"/>
<keyword evidence="11" id="KW-1185">Reference proteome</keyword>
<dbReference type="Pfam" id="PF25133">
    <property type="entry name" value="TYW2_N_2"/>
    <property type="match status" value="1"/>
</dbReference>
<dbReference type="InterPro" id="IPR029063">
    <property type="entry name" value="SAM-dependent_MTases_sf"/>
</dbReference>
<dbReference type="FunFam" id="3.40.50.150:FF:000131">
    <property type="entry name" value="tRNA wybutosine-synthesizing protein 2/3/4"/>
    <property type="match status" value="1"/>
</dbReference>
<evidence type="ECO:0000256" key="6">
    <source>
        <dbReference type="ARBA" id="ARBA00022694"/>
    </source>
</evidence>
<accession>A0ABD6ELE4</accession>
<dbReference type="Gene3D" id="3.30.300.110">
    <property type="entry name" value="Met-10+ protein-like domains"/>
    <property type="match status" value="1"/>
</dbReference>
<dbReference type="SUPFAM" id="SSF53335">
    <property type="entry name" value="S-adenosyl-L-methionine-dependent methyltransferases"/>
    <property type="match status" value="1"/>
</dbReference>
<comment type="pathway">
    <text evidence="1">tRNA modification; wybutosine-tRNA(Phe) biosynthesis.</text>
</comment>
<protein>
    <recommendedName>
        <fullName evidence="2">tRNA(Phe) (4-demethylwyosine(37)-C(7)) aminocarboxypropyltransferase</fullName>
        <ecNumber evidence="2">2.5.1.114</ecNumber>
    </recommendedName>
</protein>
<dbReference type="PANTHER" id="PTHR23245:SF25">
    <property type="entry name" value="TRNA WYBUTOSINE-SYNTHESIZING PROTEIN 2 HOMOLOG"/>
    <property type="match status" value="1"/>
</dbReference>
<feature type="compositionally biased region" description="Polar residues" evidence="8">
    <location>
        <begin position="366"/>
        <end position="376"/>
    </location>
</feature>
<keyword evidence="5" id="KW-0949">S-adenosyl-L-methionine</keyword>
<dbReference type="GO" id="GO:0032259">
    <property type="term" value="P:methylation"/>
    <property type="evidence" value="ECO:0007669"/>
    <property type="project" value="UniProtKB-KW"/>
</dbReference>
<dbReference type="PANTHER" id="PTHR23245">
    <property type="entry name" value="TRNA METHYLTRANSFERASE"/>
    <property type="match status" value="1"/>
</dbReference>
<evidence type="ECO:0000313" key="10">
    <source>
        <dbReference type="EMBL" id="MFH4977788.1"/>
    </source>
</evidence>
<dbReference type="InterPro" id="IPR056743">
    <property type="entry name" value="TRM5-TYW2-like_MTfase"/>
</dbReference>
<evidence type="ECO:0000256" key="2">
    <source>
        <dbReference type="ARBA" id="ARBA00012265"/>
    </source>
</evidence>
<sequence>MSRNGEILLNHCPKANAMNCGILSRRKSYAGLATHIGSTFGEMLSVLREEAGSYDLWNDEMQRDLPKKWERHGDLVIFPHNSFTHPNWRLMGRKLWQLVAGSLGVSRVGRKRILDDDDFQSPYIDLLFGNDGWVEHIDNGIRYNYDVTKRMFNHSRSSEMERISKIDCHRETIIDMFAGIGYFTLSFLLHANAKHVYAIDWNEDAVEALKRSLQSNAVDVERYTVIHGDCRRSAPQGIANRVYLGLLPTAVPFLLAACRCISPSGGIIHVSEALKVSEHTRPIKQPKATARMSTNVLERMKRMQSLDSVKEGNEIDTHENVSSIDNEKLVDSLFSTRTGDEQKISEDRHRSPTTNHHTHEEGLKESFSSPNFVSVESETKKNRDGKVRRKLSRSQSIIEEIENRKMPDVQVDPNFKAAQWTKLDPAVSSFAVNCARKCIQYLNNIHDENGKIWAVTVQNVTEVKMYSNNRLHIVVDLLCFMDDENRNM</sequence>
<dbReference type="AlphaFoldDB" id="A0ABD6ELE4"/>
<comment type="catalytic activity">
    <reaction evidence="7">
        <text>4-demethylwyosine(37) in tRNA(Phe) + S-adenosyl-L-methionine = 4-demethyl-7-[(3S)-3-amino-3-carboxypropyl]wyosine(37) in tRNA(Phe) + S-methyl-5'-thioadenosine + H(+)</text>
        <dbReference type="Rhea" id="RHEA:36355"/>
        <dbReference type="Rhea" id="RHEA-COMP:10164"/>
        <dbReference type="Rhea" id="RHEA-COMP:10378"/>
        <dbReference type="ChEBI" id="CHEBI:15378"/>
        <dbReference type="ChEBI" id="CHEBI:17509"/>
        <dbReference type="ChEBI" id="CHEBI:59789"/>
        <dbReference type="ChEBI" id="CHEBI:64315"/>
        <dbReference type="ChEBI" id="CHEBI:73550"/>
        <dbReference type="EC" id="2.5.1.114"/>
    </reaction>
</comment>
<dbReference type="EC" id="2.5.1.114" evidence="2"/>
<evidence type="ECO:0000256" key="7">
    <source>
        <dbReference type="ARBA" id="ARBA00049400"/>
    </source>
</evidence>
<dbReference type="GO" id="GO:0006400">
    <property type="term" value="P:tRNA modification"/>
    <property type="evidence" value="ECO:0007669"/>
    <property type="project" value="UniProtKB-ARBA"/>
</dbReference>
<dbReference type="GO" id="GO:0102522">
    <property type="term" value="F:tRNA 4-demethylwyosine alpha-amino-alpha-carboxypropyltransferase activity"/>
    <property type="evidence" value="ECO:0007669"/>
    <property type="project" value="UniProtKB-EC"/>
</dbReference>
<keyword evidence="6" id="KW-0819">tRNA processing</keyword>